<sequence>MGQSSSREVAPVEEGMDSRIKLAPDLAQKIARDFQDQEIQNAWKTVQVSILDRRSERDRHVAEVSARLQAATKKMESWKAQNAELDSTIEDLRAKFSDGKVALDYDARNVAELIKQNQPWKKEMPCLGQRAHWIDCQKKYALDSRPCDAYVDALERCVNETVVKKATTSSS</sequence>
<feature type="coiled-coil region" evidence="1">
    <location>
        <begin position="61"/>
        <end position="95"/>
    </location>
</feature>
<dbReference type="EMBL" id="HBIM01023780">
    <property type="protein sequence ID" value="CAE0420927.1"/>
    <property type="molecule type" value="Transcribed_RNA"/>
</dbReference>
<keyword evidence="1" id="KW-0175">Coiled coil</keyword>
<dbReference type="AlphaFoldDB" id="A0A7S3LES1"/>
<reference evidence="2" key="1">
    <citation type="submission" date="2021-01" db="EMBL/GenBank/DDBJ databases">
        <authorList>
            <person name="Corre E."/>
            <person name="Pelletier E."/>
            <person name="Niang G."/>
            <person name="Scheremetjew M."/>
            <person name="Finn R."/>
            <person name="Kale V."/>
            <person name="Holt S."/>
            <person name="Cochrane G."/>
            <person name="Meng A."/>
            <person name="Brown T."/>
            <person name="Cohen L."/>
        </authorList>
    </citation>
    <scope>NUCLEOTIDE SEQUENCE</scope>
    <source>
        <strain evidence="2">CCMP127</strain>
    </source>
</reference>
<evidence type="ECO:0000256" key="1">
    <source>
        <dbReference type="SAM" id="Coils"/>
    </source>
</evidence>
<organism evidence="2">
    <name type="scientific">Amphora coffeiformis</name>
    <dbReference type="NCBI Taxonomy" id="265554"/>
    <lineage>
        <taxon>Eukaryota</taxon>
        <taxon>Sar</taxon>
        <taxon>Stramenopiles</taxon>
        <taxon>Ochrophyta</taxon>
        <taxon>Bacillariophyta</taxon>
        <taxon>Bacillariophyceae</taxon>
        <taxon>Bacillariophycidae</taxon>
        <taxon>Thalassiophysales</taxon>
        <taxon>Catenulaceae</taxon>
        <taxon>Amphora</taxon>
    </lineage>
</organism>
<proteinExistence type="predicted"/>
<evidence type="ECO:0000313" key="2">
    <source>
        <dbReference type="EMBL" id="CAE0420927.1"/>
    </source>
</evidence>
<name>A0A7S3LES1_9STRA</name>
<protein>
    <submittedName>
        <fullName evidence="2">Uncharacterized protein</fullName>
    </submittedName>
</protein>
<gene>
    <name evidence="2" type="ORF">ACOF00016_LOCUS17589</name>
</gene>
<accession>A0A7S3LES1</accession>